<evidence type="ECO:0000313" key="8">
    <source>
        <dbReference type="EMBL" id="KUG23640.1"/>
    </source>
</evidence>
<evidence type="ECO:0000313" key="1">
    <source>
        <dbReference type="EMBL" id="KUG21841.1"/>
    </source>
</evidence>
<sequence>MLKERGGKHIIDPLSFGLGERRTYAAFSFFFVFRFPFSS</sequence>
<name>A0A0W8FM76_9ZZZZ</name>
<dbReference type="EMBL" id="LNQE01000894">
    <property type="protein sequence ID" value="KUG23640.1"/>
    <property type="molecule type" value="Genomic_DNA"/>
</dbReference>
<reference evidence="1" key="1">
    <citation type="journal article" date="2015" name="Proc. Natl. Acad. Sci. U.S.A.">
        <title>Networks of energetic and metabolic interactions define dynamics in microbial communities.</title>
        <authorList>
            <person name="Embree M."/>
            <person name="Liu J.K."/>
            <person name="Al-Bassam M.M."/>
            <person name="Zengler K."/>
        </authorList>
    </citation>
    <scope>NUCLEOTIDE SEQUENCE</scope>
</reference>
<evidence type="ECO:0000313" key="4">
    <source>
        <dbReference type="EMBL" id="KUG22701.1"/>
    </source>
</evidence>
<evidence type="ECO:0000313" key="9">
    <source>
        <dbReference type="EMBL" id="KUG24124.1"/>
    </source>
</evidence>
<dbReference type="EMBL" id="LNQE01000903">
    <property type="protein sequence ID" value="KUG23490.1"/>
    <property type="molecule type" value="Genomic_DNA"/>
</dbReference>
<protein>
    <submittedName>
        <fullName evidence="1">Uncharacterized protein</fullName>
    </submittedName>
</protein>
<evidence type="ECO:0000313" key="7">
    <source>
        <dbReference type="EMBL" id="KUG23490.1"/>
    </source>
</evidence>
<dbReference type="EMBL" id="LNQE01000861">
    <property type="protein sequence ID" value="KUG24124.1"/>
    <property type="molecule type" value="Genomic_DNA"/>
</dbReference>
<evidence type="ECO:0000313" key="2">
    <source>
        <dbReference type="EMBL" id="KUG21844.1"/>
    </source>
</evidence>
<evidence type="ECO:0000313" key="6">
    <source>
        <dbReference type="EMBL" id="KUG23479.1"/>
    </source>
</evidence>
<dbReference type="EMBL" id="LNQE01000914">
    <property type="protein sequence ID" value="KUG23308.1"/>
    <property type="molecule type" value="Genomic_DNA"/>
</dbReference>
<dbReference type="EMBL" id="LNQE01000904">
    <property type="protein sequence ID" value="KUG23479.1"/>
    <property type="molecule type" value="Genomic_DNA"/>
</dbReference>
<proteinExistence type="predicted"/>
<dbReference type="EMBL" id="LNQE01001016">
    <property type="protein sequence ID" value="KUG21841.1"/>
    <property type="molecule type" value="Genomic_DNA"/>
</dbReference>
<dbReference type="EMBL" id="LNQE01000944">
    <property type="protein sequence ID" value="KUG22701.1"/>
    <property type="molecule type" value="Genomic_DNA"/>
</dbReference>
<evidence type="ECO:0000313" key="5">
    <source>
        <dbReference type="EMBL" id="KUG23308.1"/>
    </source>
</evidence>
<gene>
    <name evidence="9" type="ORF">ASZ90_006065</name>
    <name evidence="8" type="ORF">ASZ90_006576</name>
    <name evidence="7" type="ORF">ASZ90_006694</name>
    <name evidence="6" type="ORF">ASZ90_006720</name>
    <name evidence="5" type="ORF">ASZ90_006969</name>
    <name evidence="4" type="ORF">ASZ90_007536</name>
    <name evidence="3" type="ORF">ASZ90_007614</name>
    <name evidence="1" type="ORF">ASZ90_008393</name>
    <name evidence="2" type="ORF">ASZ90_008397</name>
</gene>
<comment type="caution">
    <text evidence="1">The sequence shown here is derived from an EMBL/GenBank/DDBJ whole genome shotgun (WGS) entry which is preliminary data.</text>
</comment>
<dbReference type="EMBL" id="LNQE01000952">
    <property type="protein sequence ID" value="KUG22602.1"/>
    <property type="molecule type" value="Genomic_DNA"/>
</dbReference>
<dbReference type="EMBL" id="LNQE01001016">
    <property type="protein sequence ID" value="KUG21844.1"/>
    <property type="molecule type" value="Genomic_DNA"/>
</dbReference>
<dbReference type="AlphaFoldDB" id="A0A0W8FM76"/>
<accession>A0A0W8FM76</accession>
<evidence type="ECO:0000313" key="3">
    <source>
        <dbReference type="EMBL" id="KUG22602.1"/>
    </source>
</evidence>
<organism evidence="1">
    <name type="scientific">hydrocarbon metagenome</name>
    <dbReference type="NCBI Taxonomy" id="938273"/>
    <lineage>
        <taxon>unclassified sequences</taxon>
        <taxon>metagenomes</taxon>
        <taxon>ecological metagenomes</taxon>
    </lineage>
</organism>